<dbReference type="EMBL" id="LQCK02000056">
    <property type="protein sequence ID" value="KZB93956.1"/>
    <property type="molecule type" value="Genomic_DNA"/>
</dbReference>
<evidence type="ECO:0000313" key="1">
    <source>
        <dbReference type="EMBL" id="KZB93956.1"/>
    </source>
</evidence>
<proteinExistence type="predicted"/>
<protein>
    <recommendedName>
        <fullName evidence="3">Tyr recombinase domain-containing protein</fullName>
    </recommendedName>
</protein>
<evidence type="ECO:0000313" key="2">
    <source>
        <dbReference type="Proteomes" id="UP000078460"/>
    </source>
</evidence>
<dbReference type="STRING" id="621456.BJP26_19185"/>
<dbReference type="AlphaFoldDB" id="A0A175Y0P1"/>
<sequence>MAGLGNKMREWCDEAGLPQCAAHGLRKAIARRTVAVEATQQQMKAVGGCKGDAEVATYVADAAQNSLLKRLSPRPSASFRTSAGRDFA</sequence>
<keyword evidence="2" id="KW-1185">Reference proteome</keyword>
<reference evidence="1" key="1">
    <citation type="submission" date="2016-03" db="EMBL/GenBank/DDBJ databases">
        <title>Sphingomonas melonis TY, whole genome shotgun sequencing.</title>
        <authorList>
            <person name="Wang H."/>
            <person name="Zhu P."/>
        </authorList>
    </citation>
    <scope>NUCLEOTIDE SEQUENCE [LARGE SCALE GENOMIC DNA]</scope>
    <source>
        <strain evidence="1">TY</strain>
    </source>
</reference>
<evidence type="ECO:0008006" key="3">
    <source>
        <dbReference type="Google" id="ProtNLM"/>
    </source>
</evidence>
<name>A0A175Y0P1_9SPHN</name>
<comment type="caution">
    <text evidence="1">The sequence shown here is derived from an EMBL/GenBank/DDBJ whole genome shotgun (WGS) entry which is preliminary data.</text>
</comment>
<dbReference type="Proteomes" id="UP000078460">
    <property type="component" value="Unassembled WGS sequence"/>
</dbReference>
<accession>A0A175Y0P1</accession>
<organism evidence="1 2">
    <name type="scientific">Sphingomonas melonis TY</name>
    <dbReference type="NCBI Taxonomy" id="621456"/>
    <lineage>
        <taxon>Bacteria</taxon>
        <taxon>Pseudomonadati</taxon>
        <taxon>Pseudomonadota</taxon>
        <taxon>Alphaproteobacteria</taxon>
        <taxon>Sphingomonadales</taxon>
        <taxon>Sphingomonadaceae</taxon>
        <taxon>Sphingomonas</taxon>
    </lineage>
</organism>
<gene>
    <name evidence="1" type="ORF">AVM11_09895</name>
</gene>
<dbReference type="OrthoDB" id="7510934at2"/>
<dbReference type="KEGG" id="smy:BJP26_19185"/>